<gene>
    <name evidence="1" type="ORF">WOLCODRAFT_157291</name>
</gene>
<evidence type="ECO:0000313" key="2">
    <source>
        <dbReference type="Proteomes" id="UP000218811"/>
    </source>
</evidence>
<accession>A0A2H3J345</accession>
<dbReference type="OrthoDB" id="2797727at2759"/>
<dbReference type="AlphaFoldDB" id="A0A2H3J345"/>
<proteinExistence type="predicted"/>
<sequence length="204" mass="22476">MALMQQLIRYLKEEPYELAAPDASDLAWGAETERLTASAVVLTGIFDHVLTAGQRGVPSVVTSGEFGPFLPLPLHDPQRNGTITTRFINLNTIQTQKLQALCKVHGRTVADVINVVMAVAHIEANLFNAQYRGFELWKQVHDLYDASTEWLIPFSFKDQVGHTSINSPASTPLFAVDGNPIIIDMSQVRRALAFDHATGDVSTF</sequence>
<dbReference type="Proteomes" id="UP000218811">
    <property type="component" value="Unassembled WGS sequence"/>
</dbReference>
<evidence type="ECO:0000313" key="1">
    <source>
        <dbReference type="EMBL" id="PCH36586.1"/>
    </source>
</evidence>
<dbReference type="EMBL" id="KB467887">
    <property type="protein sequence ID" value="PCH36586.1"/>
    <property type="molecule type" value="Genomic_DNA"/>
</dbReference>
<keyword evidence="2" id="KW-1185">Reference proteome</keyword>
<name>A0A2H3J345_WOLCO</name>
<protein>
    <submittedName>
        <fullName evidence="1">Uncharacterized protein</fullName>
    </submittedName>
</protein>
<organism evidence="1 2">
    <name type="scientific">Wolfiporia cocos (strain MD-104)</name>
    <name type="common">Brown rot fungus</name>
    <dbReference type="NCBI Taxonomy" id="742152"/>
    <lineage>
        <taxon>Eukaryota</taxon>
        <taxon>Fungi</taxon>
        <taxon>Dikarya</taxon>
        <taxon>Basidiomycota</taxon>
        <taxon>Agaricomycotina</taxon>
        <taxon>Agaricomycetes</taxon>
        <taxon>Polyporales</taxon>
        <taxon>Phaeolaceae</taxon>
        <taxon>Wolfiporia</taxon>
    </lineage>
</organism>
<reference evidence="1 2" key="1">
    <citation type="journal article" date="2012" name="Science">
        <title>The Paleozoic origin of enzymatic lignin decomposition reconstructed from 31 fungal genomes.</title>
        <authorList>
            <person name="Floudas D."/>
            <person name="Binder M."/>
            <person name="Riley R."/>
            <person name="Barry K."/>
            <person name="Blanchette R.A."/>
            <person name="Henrissat B."/>
            <person name="Martinez A.T."/>
            <person name="Otillar R."/>
            <person name="Spatafora J.W."/>
            <person name="Yadav J.S."/>
            <person name="Aerts A."/>
            <person name="Benoit I."/>
            <person name="Boyd A."/>
            <person name="Carlson A."/>
            <person name="Copeland A."/>
            <person name="Coutinho P.M."/>
            <person name="de Vries R.P."/>
            <person name="Ferreira P."/>
            <person name="Findley K."/>
            <person name="Foster B."/>
            <person name="Gaskell J."/>
            <person name="Glotzer D."/>
            <person name="Gorecki P."/>
            <person name="Heitman J."/>
            <person name="Hesse C."/>
            <person name="Hori C."/>
            <person name="Igarashi K."/>
            <person name="Jurgens J.A."/>
            <person name="Kallen N."/>
            <person name="Kersten P."/>
            <person name="Kohler A."/>
            <person name="Kuees U."/>
            <person name="Kumar T.K.A."/>
            <person name="Kuo A."/>
            <person name="LaButti K."/>
            <person name="Larrondo L.F."/>
            <person name="Lindquist E."/>
            <person name="Ling A."/>
            <person name="Lombard V."/>
            <person name="Lucas S."/>
            <person name="Lundell T."/>
            <person name="Martin R."/>
            <person name="McLaughlin D.J."/>
            <person name="Morgenstern I."/>
            <person name="Morin E."/>
            <person name="Murat C."/>
            <person name="Nagy L.G."/>
            <person name="Nolan M."/>
            <person name="Ohm R.A."/>
            <person name="Patyshakuliyeva A."/>
            <person name="Rokas A."/>
            <person name="Ruiz-Duenas F.J."/>
            <person name="Sabat G."/>
            <person name="Salamov A."/>
            <person name="Samejima M."/>
            <person name="Schmutz J."/>
            <person name="Slot J.C."/>
            <person name="St John F."/>
            <person name="Stenlid J."/>
            <person name="Sun H."/>
            <person name="Sun S."/>
            <person name="Syed K."/>
            <person name="Tsang A."/>
            <person name="Wiebenga A."/>
            <person name="Young D."/>
            <person name="Pisabarro A."/>
            <person name="Eastwood D.C."/>
            <person name="Martin F."/>
            <person name="Cullen D."/>
            <person name="Grigoriev I.V."/>
            <person name="Hibbett D.S."/>
        </authorList>
    </citation>
    <scope>NUCLEOTIDE SEQUENCE [LARGE SCALE GENOMIC DNA]</scope>
    <source>
        <strain evidence="1 2">MD-104</strain>
    </source>
</reference>